<evidence type="ECO:0000313" key="2">
    <source>
        <dbReference type="Proteomes" id="UP001370490"/>
    </source>
</evidence>
<gene>
    <name evidence="1" type="ORF">RJ641_017531</name>
</gene>
<dbReference type="EMBL" id="JBAMMX010000022">
    <property type="protein sequence ID" value="KAK6919109.1"/>
    <property type="molecule type" value="Genomic_DNA"/>
</dbReference>
<dbReference type="GO" id="GO:0005739">
    <property type="term" value="C:mitochondrion"/>
    <property type="evidence" value="ECO:0007669"/>
    <property type="project" value="TreeGrafter"/>
</dbReference>
<accession>A0AAN8YXT5</accession>
<protein>
    <recommendedName>
        <fullName evidence="3">Protein NUCLEAR FUSION DEFECTIVE 6, chloroplastic/mitochondrial-like</fullName>
    </recommendedName>
</protein>
<reference evidence="1 2" key="1">
    <citation type="submission" date="2023-12" db="EMBL/GenBank/DDBJ databases">
        <title>A high-quality genome assembly for Dillenia turbinata (Dilleniales).</title>
        <authorList>
            <person name="Chanderbali A."/>
        </authorList>
    </citation>
    <scope>NUCLEOTIDE SEQUENCE [LARGE SCALE GENOMIC DNA]</scope>
    <source>
        <strain evidence="1">LSX21</strain>
        <tissue evidence="1">Leaf</tissue>
    </source>
</reference>
<dbReference type="Proteomes" id="UP001370490">
    <property type="component" value="Unassembled WGS sequence"/>
</dbReference>
<organism evidence="1 2">
    <name type="scientific">Dillenia turbinata</name>
    <dbReference type="NCBI Taxonomy" id="194707"/>
    <lineage>
        <taxon>Eukaryota</taxon>
        <taxon>Viridiplantae</taxon>
        <taxon>Streptophyta</taxon>
        <taxon>Embryophyta</taxon>
        <taxon>Tracheophyta</taxon>
        <taxon>Spermatophyta</taxon>
        <taxon>Magnoliopsida</taxon>
        <taxon>eudicotyledons</taxon>
        <taxon>Gunneridae</taxon>
        <taxon>Pentapetalae</taxon>
        <taxon>Dilleniales</taxon>
        <taxon>Dilleniaceae</taxon>
        <taxon>Dillenia</taxon>
    </lineage>
</organism>
<dbReference type="AlphaFoldDB" id="A0AAN8YXT5"/>
<dbReference type="PANTHER" id="PTHR33156:SF48">
    <property type="entry name" value="PROTEIN NUCLEAR FUSION DEFECTIVE 6, MITOCHONDRIAL"/>
    <property type="match status" value="1"/>
</dbReference>
<keyword evidence="2" id="KW-1185">Reference proteome</keyword>
<dbReference type="PANTHER" id="PTHR33156">
    <property type="entry name" value="OS02G0230000 PROTEIN"/>
    <property type="match status" value="1"/>
</dbReference>
<evidence type="ECO:0008006" key="3">
    <source>
        <dbReference type="Google" id="ProtNLM"/>
    </source>
</evidence>
<sequence length="182" mass="20301">MAFAAAARSAFRSTSTRTAAAAARVASNAKPSRTPFGIRSSNQPLSNRFFRCPAELSVCVESMLPYHTATASALMTSMLSISQRSYGWLPEGMQSSYFTSSALCMLLCQSWWNVFNIKMSNKCHQCSIASLASLLDCFLDVLDLKEALVTETFYSFAWTRLDEDQEARWNDLDVFCVKLSCY</sequence>
<comment type="caution">
    <text evidence="1">The sequence shown here is derived from an EMBL/GenBank/DDBJ whole genome shotgun (WGS) entry which is preliminary data.</text>
</comment>
<name>A0AAN8YXT5_9MAGN</name>
<proteinExistence type="predicted"/>
<evidence type="ECO:0000313" key="1">
    <source>
        <dbReference type="EMBL" id="KAK6919109.1"/>
    </source>
</evidence>
<dbReference type="InterPro" id="IPR043459">
    <property type="entry name" value="NFD6/NOXY2-like"/>
</dbReference>